<dbReference type="Proteomes" id="UP001600039">
    <property type="component" value="Unassembled WGS sequence"/>
</dbReference>
<dbReference type="Gene3D" id="3.90.1150.10">
    <property type="entry name" value="Aspartate Aminotransferase, domain 1"/>
    <property type="match status" value="1"/>
</dbReference>
<protein>
    <submittedName>
        <fullName evidence="3">DegT/DnrJ/EryC1/StrS family aminotransferase</fullName>
    </submittedName>
</protein>
<dbReference type="RefSeq" id="WP_379857798.1">
    <property type="nucleotide sequence ID" value="NZ_JBHZQA010000004.1"/>
</dbReference>
<proteinExistence type="inferred from homology"/>
<keyword evidence="3" id="KW-0808">Transferase</keyword>
<dbReference type="GO" id="GO:0008483">
    <property type="term" value="F:transaminase activity"/>
    <property type="evidence" value="ECO:0007669"/>
    <property type="project" value="UniProtKB-KW"/>
</dbReference>
<keyword evidence="2" id="KW-0663">Pyridoxal phosphate</keyword>
<keyword evidence="4" id="KW-1185">Reference proteome</keyword>
<dbReference type="InterPro" id="IPR000653">
    <property type="entry name" value="DegT/StrS_aminotransferase"/>
</dbReference>
<dbReference type="InterPro" id="IPR015422">
    <property type="entry name" value="PyrdxlP-dep_Trfase_small"/>
</dbReference>
<dbReference type="EMBL" id="JBHZQA010000004">
    <property type="protein sequence ID" value="MFE3847997.1"/>
    <property type="molecule type" value="Genomic_DNA"/>
</dbReference>
<dbReference type="PIRSF" id="PIRSF000390">
    <property type="entry name" value="PLP_StrS"/>
    <property type="match status" value="1"/>
</dbReference>
<dbReference type="Pfam" id="PF01041">
    <property type="entry name" value="DegT_DnrJ_EryC1"/>
    <property type="match status" value="1"/>
</dbReference>
<dbReference type="Gene3D" id="3.40.640.10">
    <property type="entry name" value="Type I PLP-dependent aspartate aminotransferase-like (Major domain)"/>
    <property type="match status" value="1"/>
</dbReference>
<dbReference type="PANTHER" id="PTHR30244">
    <property type="entry name" value="TRANSAMINASE"/>
    <property type="match status" value="1"/>
</dbReference>
<organism evidence="3 4">
    <name type="scientific">Flavobacterium fructosi</name>
    <dbReference type="NCBI Taxonomy" id="3230416"/>
    <lineage>
        <taxon>Bacteria</taxon>
        <taxon>Pseudomonadati</taxon>
        <taxon>Bacteroidota</taxon>
        <taxon>Flavobacteriia</taxon>
        <taxon>Flavobacteriales</taxon>
        <taxon>Flavobacteriaceae</taxon>
        <taxon>Flavobacterium</taxon>
    </lineage>
</organism>
<comment type="caution">
    <text evidence="3">The sequence shown here is derived from an EMBL/GenBank/DDBJ whole genome shotgun (WGS) entry which is preliminary data.</text>
</comment>
<keyword evidence="3" id="KW-0032">Aminotransferase</keyword>
<comment type="similarity">
    <text evidence="1 2">Belongs to the DegT/DnrJ/EryC1 family.</text>
</comment>
<dbReference type="PANTHER" id="PTHR30244:SF34">
    <property type="entry name" value="DTDP-4-AMINO-4,6-DIDEOXYGALACTOSE TRANSAMINASE"/>
    <property type="match status" value="1"/>
</dbReference>
<evidence type="ECO:0000256" key="2">
    <source>
        <dbReference type="RuleBase" id="RU004508"/>
    </source>
</evidence>
<dbReference type="CDD" id="cd00616">
    <property type="entry name" value="AHBA_syn"/>
    <property type="match status" value="1"/>
</dbReference>
<accession>A0ABW6HLS5</accession>
<dbReference type="InterPro" id="IPR015424">
    <property type="entry name" value="PyrdxlP-dep_Trfase"/>
</dbReference>
<dbReference type="SUPFAM" id="SSF53383">
    <property type="entry name" value="PLP-dependent transferases"/>
    <property type="match status" value="1"/>
</dbReference>
<name>A0ABW6HLS5_9FLAO</name>
<evidence type="ECO:0000313" key="3">
    <source>
        <dbReference type="EMBL" id="MFE3847997.1"/>
    </source>
</evidence>
<sequence length="379" mass="41713">MHKDKIWLSSPHMGGGEQKYIQEAFDSNWIAPAGNNINSFEQDLETYLGSDNVAVLNSGTAAIHLGLILLGVQSGDVVLCQSLTFSASASPILYQGATPIFIDSETETWNLCPIALEEAIINSITKGKKPKAIIAVHLYGVPYKIDAIRAVADKYSIPILEDSAEALGSSYMGKKCGTFGDIGIFSFNGSKIITTSGGGAIVTHSKKIKDRAIFLSTQARDAAPHYQHSEIGYNYRISNICAGIGRGQMEVLQDHIDLRRNMHAFYVDLFKDIEGVTVFSVPNTNYFSNYWLSTILVYPMETNGISRETLRLALEAANIESRPLWKPMHLQPVFCSYSYYGSTISETLFNNGLCLPSGSNLSDGDRDRIKSVIVNLFRR</sequence>
<evidence type="ECO:0000313" key="4">
    <source>
        <dbReference type="Proteomes" id="UP001600039"/>
    </source>
</evidence>
<evidence type="ECO:0000256" key="1">
    <source>
        <dbReference type="ARBA" id="ARBA00037999"/>
    </source>
</evidence>
<gene>
    <name evidence="3" type="ORF">ACFX5D_08485</name>
</gene>
<dbReference type="InterPro" id="IPR015421">
    <property type="entry name" value="PyrdxlP-dep_Trfase_major"/>
</dbReference>
<reference evidence="3 4" key="1">
    <citation type="submission" date="2024-06" db="EMBL/GenBank/DDBJ databases">
        <title>Flavobacterium spp. isolated from glacier.</title>
        <authorList>
            <person name="Han D."/>
        </authorList>
    </citation>
    <scope>NUCLEOTIDE SEQUENCE [LARGE SCALE GENOMIC DNA]</scope>
    <source>
        <strain evidence="3 4">LB3P45</strain>
    </source>
</reference>